<accession>A0A0R2EDC5</accession>
<evidence type="ECO:0000313" key="1">
    <source>
        <dbReference type="EMBL" id="KRN10794.1"/>
    </source>
</evidence>
<dbReference type="OrthoDB" id="5862412at2"/>
<gene>
    <name evidence="1" type="ORF">FD00_GL002036</name>
</gene>
<dbReference type="AlphaFoldDB" id="A0A0R2EDC5"/>
<comment type="caution">
    <text evidence="1">The sequence shown here is derived from an EMBL/GenBank/DDBJ whole genome shotgun (WGS) entry which is preliminary data.</text>
</comment>
<dbReference type="PATRIC" id="fig|1046596.6.peg.2137"/>
<reference evidence="1 2" key="1">
    <citation type="journal article" date="2015" name="Genome Announc.">
        <title>Expanding the biotechnology potential of lactobacilli through comparative genomics of 213 strains and associated genera.</title>
        <authorList>
            <person name="Sun Z."/>
            <person name="Harris H.M."/>
            <person name="McCann A."/>
            <person name="Guo C."/>
            <person name="Argimon S."/>
            <person name="Zhang W."/>
            <person name="Yang X."/>
            <person name="Jeffery I.B."/>
            <person name="Cooney J.C."/>
            <person name="Kagawa T.F."/>
            <person name="Liu W."/>
            <person name="Song Y."/>
            <person name="Salvetti E."/>
            <person name="Wrobel A."/>
            <person name="Rasinkangas P."/>
            <person name="Parkhill J."/>
            <person name="Rea M.C."/>
            <person name="O'Sullivan O."/>
            <person name="Ritari J."/>
            <person name="Douillard F.P."/>
            <person name="Paul Ross R."/>
            <person name="Yang R."/>
            <person name="Briner A.E."/>
            <person name="Felis G.E."/>
            <person name="de Vos W.M."/>
            <person name="Barrangou R."/>
            <person name="Klaenhammer T.R."/>
            <person name="Caufield P.W."/>
            <person name="Cui Y."/>
            <person name="Zhang H."/>
            <person name="O'Toole P.W."/>
        </authorList>
    </citation>
    <scope>NUCLEOTIDE SEQUENCE [LARGE SCALE GENOMIC DNA]</scope>
    <source>
        <strain evidence="1 2">DSM 20444</strain>
    </source>
</reference>
<keyword evidence="2" id="KW-1185">Reference proteome</keyword>
<dbReference type="RefSeq" id="WP_010078240.1">
    <property type="nucleotide sequence ID" value="NZ_AYYH01000006.1"/>
</dbReference>
<evidence type="ECO:0000313" key="2">
    <source>
        <dbReference type="Proteomes" id="UP000050898"/>
    </source>
</evidence>
<organism evidence="1 2">
    <name type="scientific">Liquorilactobacillus mali KCTC 3596 = DSM 20444</name>
    <dbReference type="NCBI Taxonomy" id="1046596"/>
    <lineage>
        <taxon>Bacteria</taxon>
        <taxon>Bacillati</taxon>
        <taxon>Bacillota</taxon>
        <taxon>Bacilli</taxon>
        <taxon>Lactobacillales</taxon>
        <taxon>Lactobacillaceae</taxon>
        <taxon>Liquorilactobacillus</taxon>
    </lineage>
</organism>
<sequence length="147" mass="16938">MGSFSWNKADSLTRIKNVYYGAPFKLLIPKEFGGGFIRDHYQDYGIITDHKTGLDYDMYELLAFWNKDQLSMGGELRFNGDFPKLKSVDEYTDRNRGLGIDIGCYDNQIDKLKYPLKLVSVGFKGSYEDLDKPSYGDPKQGFYPVER</sequence>
<protein>
    <submittedName>
        <fullName evidence="1">Uncharacterized protein</fullName>
    </submittedName>
</protein>
<dbReference type="EMBL" id="AYYH01000006">
    <property type="protein sequence ID" value="KRN10794.1"/>
    <property type="molecule type" value="Genomic_DNA"/>
</dbReference>
<proteinExistence type="predicted"/>
<dbReference type="Proteomes" id="UP000050898">
    <property type="component" value="Unassembled WGS sequence"/>
</dbReference>
<name>A0A0R2EDC5_9LACO</name>